<feature type="transmembrane region" description="Helical" evidence="14">
    <location>
        <begin position="76"/>
        <end position="102"/>
    </location>
</feature>
<dbReference type="PANTHER" id="PTHR12066:SF0">
    <property type="entry name" value="TELOMERASE REVERSE TRANSCRIPTASE"/>
    <property type="match status" value="1"/>
</dbReference>
<keyword evidence="14" id="KW-0812">Transmembrane</keyword>
<comment type="subcellular location">
    <subcellularLocation>
        <location evidence="13">Nucleus</location>
    </subcellularLocation>
    <subcellularLocation>
        <location evidence="13">Chromosome</location>
        <location evidence="13">Telomere</location>
    </subcellularLocation>
</comment>
<dbReference type="SUPFAM" id="SSF56672">
    <property type="entry name" value="DNA/RNA polymerases"/>
    <property type="match status" value="1"/>
</dbReference>
<feature type="domain" description="Reverse transcriptase" evidence="15">
    <location>
        <begin position="476"/>
        <end position="814"/>
    </location>
</feature>
<evidence type="ECO:0000256" key="8">
    <source>
        <dbReference type="ARBA" id="ARBA00022842"/>
    </source>
</evidence>
<dbReference type="EC" id="2.7.7.49" evidence="2 13"/>
<keyword evidence="14" id="KW-0472">Membrane</keyword>
<evidence type="ECO:0000256" key="4">
    <source>
        <dbReference type="ARBA" id="ARBA00022454"/>
    </source>
</evidence>
<dbReference type="Pfam" id="PF12009">
    <property type="entry name" value="Telomerase_RBD"/>
    <property type="match status" value="1"/>
</dbReference>
<dbReference type="CDD" id="cd01648">
    <property type="entry name" value="TERT"/>
    <property type="match status" value="1"/>
</dbReference>
<keyword evidence="6 13" id="KW-0548">Nucleotidyltransferase</keyword>
<dbReference type="PRINTS" id="PR01365">
    <property type="entry name" value="TELOMERASERT"/>
</dbReference>
<evidence type="ECO:0000256" key="13">
    <source>
        <dbReference type="RuleBase" id="RU365061"/>
    </source>
</evidence>
<dbReference type="Proteomes" id="UP000292362">
    <property type="component" value="Unassembled WGS sequence"/>
</dbReference>
<dbReference type="GO" id="GO:0070034">
    <property type="term" value="F:telomerase RNA binding"/>
    <property type="evidence" value="ECO:0007669"/>
    <property type="project" value="TreeGrafter"/>
</dbReference>
<dbReference type="VEuPathDB" id="MicrosporidiaDB:CWI37_1169p0020"/>
<proteinExistence type="inferred from homology"/>
<dbReference type="GO" id="GO:0042162">
    <property type="term" value="F:telomeric DNA binding"/>
    <property type="evidence" value="ECO:0007669"/>
    <property type="project" value="TreeGrafter"/>
</dbReference>
<dbReference type="PANTHER" id="PTHR12066">
    <property type="entry name" value="TELOMERASE REVERSE TRANSCRIPTASE"/>
    <property type="match status" value="1"/>
</dbReference>
<evidence type="ECO:0000256" key="14">
    <source>
        <dbReference type="SAM" id="Phobius"/>
    </source>
</evidence>
<protein>
    <recommendedName>
        <fullName evidence="3 13">Telomerase reverse transcriptase</fullName>
        <ecNumber evidence="2 13">2.7.7.49</ecNumber>
    </recommendedName>
    <alternativeName>
        <fullName evidence="13">Telomerase catalytic subunit</fullName>
    </alternativeName>
</protein>
<comment type="caution">
    <text evidence="16">The sequence shown here is derived from an EMBL/GenBank/DDBJ whole genome shotgun (WGS) entry which is preliminary data.</text>
</comment>
<comment type="function">
    <text evidence="13">Telomerase is a ribonucleoprotein enzyme essential for the replication of chromosome termini in most eukaryotes. It elongates telomeres. It is a reverse transcriptase that adds simple sequence repeats to chromosome ends by copying a template sequence within the RNA component of the enzyme.</text>
</comment>
<name>A0A4Q9KY89_9MICR</name>
<dbReference type="EMBL" id="PITJ01001169">
    <property type="protein sequence ID" value="TBT99923.1"/>
    <property type="molecule type" value="Genomic_DNA"/>
</dbReference>
<evidence type="ECO:0000256" key="11">
    <source>
        <dbReference type="ARBA" id="ARBA00023242"/>
    </source>
</evidence>
<reference evidence="16 17" key="1">
    <citation type="submission" date="2017-12" db="EMBL/GenBank/DDBJ databases">
        <authorList>
            <person name="Pombert J.-F."/>
            <person name="Haag K.L."/>
            <person name="Ebert D."/>
        </authorList>
    </citation>
    <scope>NUCLEOTIDE SEQUENCE [LARGE SCALE GENOMIC DNA]</scope>
    <source>
        <strain evidence="16">FI-OER-3-3</strain>
    </source>
</reference>
<evidence type="ECO:0000256" key="2">
    <source>
        <dbReference type="ARBA" id="ARBA00012493"/>
    </source>
</evidence>
<keyword evidence="9 13" id="KW-0779">Telomere</keyword>
<dbReference type="InterPro" id="IPR021891">
    <property type="entry name" value="Telomerase_RBD"/>
</dbReference>
<gene>
    <name evidence="16" type="ORF">CWI37_1169p0020</name>
</gene>
<evidence type="ECO:0000256" key="5">
    <source>
        <dbReference type="ARBA" id="ARBA00022679"/>
    </source>
</evidence>
<dbReference type="GO" id="GO:0003720">
    <property type="term" value="F:telomerase activity"/>
    <property type="evidence" value="ECO:0007669"/>
    <property type="project" value="InterPro"/>
</dbReference>
<dbReference type="GO" id="GO:0000333">
    <property type="term" value="C:telomerase catalytic core complex"/>
    <property type="evidence" value="ECO:0007669"/>
    <property type="project" value="TreeGrafter"/>
</dbReference>
<organism evidence="16 17">
    <name type="scientific">Hamiltosporidium tvaerminnensis</name>
    <dbReference type="NCBI Taxonomy" id="1176355"/>
    <lineage>
        <taxon>Eukaryota</taxon>
        <taxon>Fungi</taxon>
        <taxon>Fungi incertae sedis</taxon>
        <taxon>Microsporidia</taxon>
        <taxon>Dubosqiidae</taxon>
        <taxon>Hamiltosporidium</taxon>
    </lineage>
</organism>
<evidence type="ECO:0000256" key="6">
    <source>
        <dbReference type="ARBA" id="ARBA00022695"/>
    </source>
</evidence>
<keyword evidence="10 13" id="KW-0695">RNA-directed DNA polymerase</keyword>
<evidence type="ECO:0000256" key="12">
    <source>
        <dbReference type="ARBA" id="ARBA00048173"/>
    </source>
</evidence>
<dbReference type="InterPro" id="IPR003545">
    <property type="entry name" value="Telomerase_RT"/>
</dbReference>
<keyword evidence="4 13" id="KW-0158">Chromosome</keyword>
<evidence type="ECO:0000256" key="10">
    <source>
        <dbReference type="ARBA" id="ARBA00022918"/>
    </source>
</evidence>
<evidence type="ECO:0000256" key="1">
    <source>
        <dbReference type="ARBA" id="ARBA00008001"/>
    </source>
</evidence>
<dbReference type="GO" id="GO:0046872">
    <property type="term" value="F:metal ion binding"/>
    <property type="evidence" value="ECO:0007669"/>
    <property type="project" value="UniProtKB-KW"/>
</dbReference>
<keyword evidence="7 13" id="KW-0479">Metal-binding</keyword>
<dbReference type="SMART" id="SM00975">
    <property type="entry name" value="Telomerase_RBD"/>
    <property type="match status" value="1"/>
</dbReference>
<dbReference type="AlphaFoldDB" id="A0A4Q9KY89"/>
<keyword evidence="14" id="KW-1133">Transmembrane helix</keyword>
<dbReference type="GO" id="GO:0007004">
    <property type="term" value="P:telomere maintenance via telomerase"/>
    <property type="evidence" value="ECO:0007669"/>
    <property type="project" value="TreeGrafter"/>
</dbReference>
<evidence type="ECO:0000256" key="9">
    <source>
        <dbReference type="ARBA" id="ARBA00022895"/>
    </source>
</evidence>
<dbReference type="Pfam" id="PF00078">
    <property type="entry name" value="RVT_1"/>
    <property type="match status" value="1"/>
</dbReference>
<sequence length="944" mass="112227">MVYVSKGCYVLGYSMVKSVITIDRLDGSMVNSVIDNVHHYRGVIDMYLLVKGVSYKGRVGRLLITPLHPIPSTNNIPYYLSLTYSYITLIISLILLLFIIPLKMVGMRFNLKEEECEFIRCKGYISLYEYLEKYKNIKRSEFIKNIYILSHNDVKINCYENNLTVTEIINKCVVYLLEFDKENLMCSGFVKDMKGYGFRCVYPNTTNTLFKMRGWVDIIREMGDELTFYLFTRCSLIQNVGGKCVMLSGNVGSIFGGCRKGVVRVVDRGCMFYAHKRLIEINLDKLKIAIFGKKENFNKNEVYMVGKFEIFVRRMAKVSVKSIFGKYFKEENCLENKVKIMDCAVDCKKIQNFLFCLCKKVLGSVFDFYNFRILKGKLGILLKRNRFEIICKNDLISYFKINNLKIFEFRKCLRSEYLQRCRYFCGLMIFLFNNVFIPIVSQYFYCTETSFSKYKIFYFTKKTWDFFSKKYFLNNLSNFEKVNINCEEYSPARLIPKKDGFRLITNMSYSVAGKRSMNSKLRSIYDILKNDTIDSLKNSVIKKKQIYQKFTSYTKNIEKDNFILKIDIKSCYDNIPLKFLKKILNISFKSTKYCIRKYCTISKSDKEYKIRTHRICGKTRLPFLELIKNKTFKKNIIFYDNVFDEEFDKKKMINFILESMNKNIIKYRNKFYLQKQGLPQGCILSSLLCSLYYDWLDEKFINKVFEKGVLIRYIDDFLVITSDMNEIINFLKVTQNMKEYGIEFNFGKIDSNFGIENLIKENFLEFEKIEKLRNINAINRNRNTNEQGKLEISEIKYSKENISNTFVSWCGYKINSNLSIILDIDYDYFTYSLVYNFVKPGLSFKNKIYFYFNRHSSEIILNQNNIFLKKNIYDIFYNFYKKIKLFLQRADFINSGFLKNLRKTSIYIFYKILQRKNVNIEYNCFYQIALYAYKMARIYQNISK</sequence>
<keyword evidence="5 13" id="KW-0808">Transferase</keyword>
<comment type="similarity">
    <text evidence="1 13">Belongs to the reverse transcriptase family. Telomerase subfamily.</text>
</comment>
<evidence type="ECO:0000256" key="7">
    <source>
        <dbReference type="ARBA" id="ARBA00022723"/>
    </source>
</evidence>
<evidence type="ECO:0000313" key="17">
    <source>
        <dbReference type="Proteomes" id="UP000292362"/>
    </source>
</evidence>
<comment type="catalytic activity">
    <reaction evidence="12 13">
        <text>DNA(n) + a 2'-deoxyribonucleoside 5'-triphosphate = DNA(n+1) + diphosphate</text>
        <dbReference type="Rhea" id="RHEA:22508"/>
        <dbReference type="Rhea" id="RHEA-COMP:17339"/>
        <dbReference type="Rhea" id="RHEA-COMP:17340"/>
        <dbReference type="ChEBI" id="CHEBI:33019"/>
        <dbReference type="ChEBI" id="CHEBI:61560"/>
        <dbReference type="ChEBI" id="CHEBI:173112"/>
        <dbReference type="EC" id="2.7.7.49"/>
    </reaction>
</comment>
<dbReference type="Gene3D" id="1.10.132.70">
    <property type="match status" value="1"/>
</dbReference>
<dbReference type="InterPro" id="IPR043502">
    <property type="entry name" value="DNA/RNA_pol_sf"/>
</dbReference>
<dbReference type="InterPro" id="IPR000477">
    <property type="entry name" value="RT_dom"/>
</dbReference>
<evidence type="ECO:0000259" key="15">
    <source>
        <dbReference type="PROSITE" id="PS50878"/>
    </source>
</evidence>
<keyword evidence="11 13" id="KW-0539">Nucleus</keyword>
<keyword evidence="8 13" id="KW-0460">Magnesium</keyword>
<evidence type="ECO:0000313" key="16">
    <source>
        <dbReference type="EMBL" id="TBT99923.1"/>
    </source>
</evidence>
<feature type="transmembrane region" description="Helical" evidence="14">
    <location>
        <begin position="423"/>
        <end position="445"/>
    </location>
</feature>
<accession>A0A4Q9KY89</accession>
<dbReference type="GO" id="GO:0000781">
    <property type="term" value="C:chromosome, telomeric region"/>
    <property type="evidence" value="ECO:0007669"/>
    <property type="project" value="UniProtKB-SubCell"/>
</dbReference>
<dbReference type="PROSITE" id="PS50878">
    <property type="entry name" value="RT_POL"/>
    <property type="match status" value="1"/>
</dbReference>
<evidence type="ECO:0000256" key="3">
    <source>
        <dbReference type="ARBA" id="ARBA00016182"/>
    </source>
</evidence>